<evidence type="ECO:0000313" key="3">
    <source>
        <dbReference type="Proteomes" id="UP001596958"/>
    </source>
</evidence>
<dbReference type="InterPro" id="IPR036888">
    <property type="entry name" value="DNA_integrity_DisA_N_sf"/>
</dbReference>
<name>A0ABW2YYU2_9SPHI</name>
<evidence type="ECO:0000259" key="1">
    <source>
        <dbReference type="Pfam" id="PF21751"/>
    </source>
</evidence>
<dbReference type="Pfam" id="PF21751">
    <property type="entry name" value="DACNV"/>
    <property type="match status" value="1"/>
</dbReference>
<protein>
    <submittedName>
        <fullName evidence="2">Sensor domain DACNV-containing protein</fullName>
    </submittedName>
</protein>
<feature type="domain" description="Probable sensor" evidence="1">
    <location>
        <begin position="38"/>
        <end position="124"/>
    </location>
</feature>
<dbReference type="RefSeq" id="WP_377101241.1">
    <property type="nucleotide sequence ID" value="NZ_JBHTHU010000019.1"/>
</dbReference>
<reference evidence="3" key="1">
    <citation type="journal article" date="2019" name="Int. J. Syst. Evol. Microbiol.">
        <title>The Global Catalogue of Microorganisms (GCM) 10K type strain sequencing project: providing services to taxonomists for standard genome sequencing and annotation.</title>
        <authorList>
            <consortium name="The Broad Institute Genomics Platform"/>
            <consortium name="The Broad Institute Genome Sequencing Center for Infectious Disease"/>
            <person name="Wu L."/>
            <person name="Ma J."/>
        </authorList>
    </citation>
    <scope>NUCLEOTIDE SEQUENCE [LARGE SCALE GENOMIC DNA]</scope>
    <source>
        <strain evidence="3">CCUG 63418</strain>
    </source>
</reference>
<dbReference type="EMBL" id="JBHTHU010000019">
    <property type="protein sequence ID" value="MFD0751251.1"/>
    <property type="molecule type" value="Genomic_DNA"/>
</dbReference>
<proteinExistence type="predicted"/>
<evidence type="ECO:0000313" key="2">
    <source>
        <dbReference type="EMBL" id="MFD0751251.1"/>
    </source>
</evidence>
<dbReference type="SUPFAM" id="SSF143597">
    <property type="entry name" value="YojJ-like"/>
    <property type="match status" value="1"/>
</dbReference>
<dbReference type="InterPro" id="IPR048551">
    <property type="entry name" value="DACNV"/>
</dbReference>
<gene>
    <name evidence="2" type="ORF">ACFQZS_13955</name>
</gene>
<accession>A0ABW2YYU2</accession>
<organism evidence="2 3">
    <name type="scientific">Mucilaginibacter calamicampi</name>
    <dbReference type="NCBI Taxonomy" id="1302352"/>
    <lineage>
        <taxon>Bacteria</taxon>
        <taxon>Pseudomonadati</taxon>
        <taxon>Bacteroidota</taxon>
        <taxon>Sphingobacteriia</taxon>
        <taxon>Sphingobacteriales</taxon>
        <taxon>Sphingobacteriaceae</taxon>
        <taxon>Mucilaginibacter</taxon>
    </lineage>
</organism>
<sequence length="380" mass="41538">MLSEPTYIPARVVAPTIEAHFATHLADAREQGALDLGCEPSEAIIESVIDVCFWASLRKEEGKSPKISLALLPPDQAIHPLVFGNRLRLTPHNLTKLAPAVESPGIHLGVWVDDKDELYVWGTTLAIPGICMVLEVIEPGMLVVKHSRIDGYGKFVNIAVLKGDEIKVIDEQNTGLLHCPGLLTSLANMPSFLLEESVNIIVELAAAMRSHKRGGLVLIVPSYSKDWMQSIVQPMGYPVTPPFTGVTVLMQQNATERLREGWREALHRAIDTVGGFTAVDGATIINRDYEVMAFGAKVARAEMSSPVDEIITTEPVIDSVPRNVHPSKSGGTRHLAAAQFVYDQRDAIALVASQDGHFTVFAWAPDMEMVHAHRIDTLLL</sequence>
<dbReference type="Gene3D" id="3.40.1700.10">
    <property type="entry name" value="DNA integrity scanning protein, DisA, N-terminal domain"/>
    <property type="match status" value="1"/>
</dbReference>
<keyword evidence="3" id="KW-1185">Reference proteome</keyword>
<comment type="caution">
    <text evidence="2">The sequence shown here is derived from an EMBL/GenBank/DDBJ whole genome shotgun (WGS) entry which is preliminary data.</text>
</comment>
<dbReference type="Proteomes" id="UP001596958">
    <property type="component" value="Unassembled WGS sequence"/>
</dbReference>